<protein>
    <recommendedName>
        <fullName evidence="6">Fe2OG dioxygenase domain-containing protein</fullName>
    </recommendedName>
</protein>
<feature type="non-terminal residue" evidence="7">
    <location>
        <position position="1"/>
    </location>
</feature>
<evidence type="ECO:0000256" key="4">
    <source>
        <dbReference type="ARBA" id="ARBA00023002"/>
    </source>
</evidence>
<dbReference type="FunFam" id="2.60.120.330:FF:000026">
    <property type="entry name" value="DIBOA-glucoside dioxygenase BX6"/>
    <property type="match status" value="1"/>
</dbReference>
<proteinExistence type="inferred from homology"/>
<dbReference type="Proteomes" id="UP001188597">
    <property type="component" value="Unassembled WGS sequence"/>
</dbReference>
<sequence>MVSGKKGIGRCVSVQKELYSIVSIVMATLSSDGHYEWAKEVKAFDETKAGVKGLVDAGVVKLPKLFVHRPETLNHPSPPCNDTVQLPTIDFTGLESGSGGARRREIVDEIRKASEEWGFFRIVNHGVPLRVMDAMLDGIRGFHEQPQEAKMHLYSSDSKRSVRFNSNVSLGDFDPACWRDLLTCVFRDDTLDPQAIPQVCRKEVQEYSKCMMELRETMAELLSEALGLGRDYLSRMECMKSQALACLYYPVCPEPELTFGTAKHSDTTFLTLLMQDSIGGLQIVHQNQWVDVPPVRGALIANIGDLMQVEEVVTMAIVSSNTHYEWAKEVEEFDETKAGVKGLVDSGVVKLPRLFIHPQRNDLNKSAVSLELPTIDFCGLESSVSGGRREIVEEIRKASEEWGFFRIVNHGVPLRVMDAMLDGIRRFHEQPAEAKMHLYSSDSKRKVRFNSNVSLRELDPACWRDLLTCVFQDDTLDPEAIPLVCRKEVQEYAKYMIELRETMAELLSEALGLSSDYLSRIECMKSESLACLYYPVCPEPELTFGTSAHSDTTFLTLLLQDSIGGLQINHQNQWADVPPVRGALIANIGDLMQ</sequence>
<keyword evidence="2" id="KW-0479">Metal-binding</keyword>
<reference evidence="7" key="1">
    <citation type="submission" date="2022-12" db="EMBL/GenBank/DDBJ databases">
        <title>Draft genome assemblies for two species of Escallonia (Escalloniales).</title>
        <authorList>
            <person name="Chanderbali A."/>
            <person name="Dervinis C."/>
            <person name="Anghel I."/>
            <person name="Soltis D."/>
            <person name="Soltis P."/>
            <person name="Zapata F."/>
        </authorList>
    </citation>
    <scope>NUCLEOTIDE SEQUENCE</scope>
    <source>
        <strain evidence="7">UCBG64.0493</strain>
        <tissue evidence="7">Leaf</tissue>
    </source>
</reference>
<evidence type="ECO:0000256" key="3">
    <source>
        <dbReference type="ARBA" id="ARBA00022896"/>
    </source>
</evidence>
<dbReference type="GO" id="GO:0046872">
    <property type="term" value="F:metal ion binding"/>
    <property type="evidence" value="ECO:0007669"/>
    <property type="project" value="UniProtKB-KW"/>
</dbReference>
<accession>A0AA88WH86</accession>
<dbReference type="Gene3D" id="2.60.120.330">
    <property type="entry name" value="B-lactam Antibiotic, Isopenicillin N Synthase, Chain"/>
    <property type="match status" value="2"/>
</dbReference>
<dbReference type="GO" id="GO:0051213">
    <property type="term" value="F:dioxygenase activity"/>
    <property type="evidence" value="ECO:0007669"/>
    <property type="project" value="UniProtKB-ARBA"/>
</dbReference>
<keyword evidence="5" id="KW-0408">Iron</keyword>
<evidence type="ECO:0000259" key="6">
    <source>
        <dbReference type="PROSITE" id="PS51471"/>
    </source>
</evidence>
<evidence type="ECO:0000256" key="2">
    <source>
        <dbReference type="ARBA" id="ARBA00022723"/>
    </source>
</evidence>
<evidence type="ECO:0000313" key="7">
    <source>
        <dbReference type="EMBL" id="KAK3026179.1"/>
    </source>
</evidence>
<keyword evidence="8" id="KW-1185">Reference proteome</keyword>
<dbReference type="AlphaFoldDB" id="A0AA88WH86"/>
<dbReference type="InterPro" id="IPR027443">
    <property type="entry name" value="IPNS-like_sf"/>
</dbReference>
<organism evidence="7 8">
    <name type="scientific">Escallonia herrerae</name>
    <dbReference type="NCBI Taxonomy" id="1293975"/>
    <lineage>
        <taxon>Eukaryota</taxon>
        <taxon>Viridiplantae</taxon>
        <taxon>Streptophyta</taxon>
        <taxon>Embryophyta</taxon>
        <taxon>Tracheophyta</taxon>
        <taxon>Spermatophyta</taxon>
        <taxon>Magnoliopsida</taxon>
        <taxon>eudicotyledons</taxon>
        <taxon>Gunneridae</taxon>
        <taxon>Pentapetalae</taxon>
        <taxon>asterids</taxon>
        <taxon>campanulids</taxon>
        <taxon>Escalloniales</taxon>
        <taxon>Escalloniaceae</taxon>
        <taxon>Escallonia</taxon>
    </lineage>
</organism>
<dbReference type="GO" id="GO:0016705">
    <property type="term" value="F:oxidoreductase activity, acting on paired donors, with incorporation or reduction of molecular oxygen"/>
    <property type="evidence" value="ECO:0007669"/>
    <property type="project" value="UniProtKB-ARBA"/>
</dbReference>
<evidence type="ECO:0000256" key="5">
    <source>
        <dbReference type="ARBA" id="ARBA00023004"/>
    </source>
</evidence>
<dbReference type="PROSITE" id="PS51471">
    <property type="entry name" value="FE2OG_OXY"/>
    <property type="match status" value="2"/>
</dbReference>
<feature type="domain" description="Fe2OG dioxygenase" evidence="6">
    <location>
        <begin position="525"/>
        <end position="593"/>
    </location>
</feature>
<evidence type="ECO:0000313" key="8">
    <source>
        <dbReference type="Proteomes" id="UP001188597"/>
    </source>
</evidence>
<keyword evidence="3" id="KW-0847">Vitamin C</keyword>
<comment type="caution">
    <text evidence="7">The sequence shown here is derived from an EMBL/GenBank/DDBJ whole genome shotgun (WGS) entry which is preliminary data.</text>
</comment>
<feature type="domain" description="Fe2OG dioxygenase" evidence="6">
    <location>
        <begin position="239"/>
        <end position="457"/>
    </location>
</feature>
<dbReference type="Pfam" id="PF14226">
    <property type="entry name" value="DIOX_N"/>
    <property type="match status" value="2"/>
</dbReference>
<gene>
    <name evidence="7" type="ORF">RJ639_040566</name>
</gene>
<dbReference type="PANTHER" id="PTHR10209">
    <property type="entry name" value="OXIDOREDUCTASE, 2OG-FE II OXYGENASE FAMILY PROTEIN"/>
    <property type="match status" value="1"/>
</dbReference>
<keyword evidence="4" id="KW-0560">Oxidoreductase</keyword>
<dbReference type="Pfam" id="PF03171">
    <property type="entry name" value="2OG-FeII_Oxy"/>
    <property type="match status" value="2"/>
</dbReference>
<evidence type="ECO:0000256" key="1">
    <source>
        <dbReference type="ARBA" id="ARBA00008056"/>
    </source>
</evidence>
<dbReference type="PANTHER" id="PTHR10209:SF714">
    <property type="entry name" value="1-AMINOCYCLOPROPANE-1-CARBOXYLATE OXIDASE HOMOLOG 11-RELATED"/>
    <property type="match status" value="1"/>
</dbReference>
<name>A0AA88WH86_9ASTE</name>
<dbReference type="InterPro" id="IPR044861">
    <property type="entry name" value="IPNS-like_FE2OG_OXY"/>
</dbReference>
<dbReference type="GO" id="GO:0031418">
    <property type="term" value="F:L-ascorbic acid binding"/>
    <property type="evidence" value="ECO:0007669"/>
    <property type="project" value="UniProtKB-KW"/>
</dbReference>
<dbReference type="InterPro" id="IPR005123">
    <property type="entry name" value="Oxoglu/Fe-dep_dioxygenase_dom"/>
</dbReference>
<dbReference type="EMBL" id="JAVXUP010000513">
    <property type="protein sequence ID" value="KAK3026179.1"/>
    <property type="molecule type" value="Genomic_DNA"/>
</dbReference>
<dbReference type="InterPro" id="IPR026992">
    <property type="entry name" value="DIOX_N"/>
</dbReference>
<dbReference type="FunFam" id="2.60.120.330:FF:000005">
    <property type="entry name" value="1-aminocyclopropane-1-carboxylate oxidase homolog 1"/>
    <property type="match status" value="1"/>
</dbReference>
<comment type="similarity">
    <text evidence="1">Belongs to the iron/ascorbate-dependent oxidoreductase family.</text>
</comment>
<dbReference type="SUPFAM" id="SSF51197">
    <property type="entry name" value="Clavaminate synthase-like"/>
    <property type="match status" value="2"/>
</dbReference>